<dbReference type="PANTHER" id="PTHR19846">
    <property type="entry name" value="WD40 REPEAT PROTEIN"/>
    <property type="match status" value="1"/>
</dbReference>
<dbReference type="Pfam" id="PF00400">
    <property type="entry name" value="WD40"/>
    <property type="match status" value="3"/>
</dbReference>
<dbReference type="InterPro" id="IPR036322">
    <property type="entry name" value="WD40_repeat_dom_sf"/>
</dbReference>
<proteinExistence type="predicted"/>
<evidence type="ECO:0000256" key="3">
    <source>
        <dbReference type="PROSITE-ProRule" id="PRU00221"/>
    </source>
</evidence>
<dbReference type="InterPro" id="IPR019775">
    <property type="entry name" value="WD40_repeat_CS"/>
</dbReference>
<dbReference type="SMART" id="SM00320">
    <property type="entry name" value="WD40"/>
    <property type="match status" value="5"/>
</dbReference>
<dbReference type="InterPro" id="IPR001680">
    <property type="entry name" value="WD40_rpt"/>
</dbReference>
<feature type="repeat" description="WD" evidence="3">
    <location>
        <begin position="59"/>
        <end position="91"/>
    </location>
</feature>
<comment type="caution">
    <text evidence="4">The sequence shown here is derived from an EMBL/GenBank/DDBJ whole genome shotgun (WGS) entry which is preliminary data.</text>
</comment>
<keyword evidence="2" id="KW-0677">Repeat</keyword>
<dbReference type="SUPFAM" id="SSF50978">
    <property type="entry name" value="WD40 repeat-like"/>
    <property type="match status" value="1"/>
</dbReference>
<dbReference type="AlphaFoldDB" id="A0A9W6Z5G8"/>
<dbReference type="Proteomes" id="UP001165063">
    <property type="component" value="Unassembled WGS sequence"/>
</dbReference>
<keyword evidence="1 3" id="KW-0853">WD repeat</keyword>
<dbReference type="InterPro" id="IPR015943">
    <property type="entry name" value="WD40/YVTN_repeat-like_dom_sf"/>
</dbReference>
<dbReference type="GO" id="GO:0030621">
    <property type="term" value="F:U4 snRNA binding"/>
    <property type="evidence" value="ECO:0007669"/>
    <property type="project" value="TreeGrafter"/>
</dbReference>
<sequence length="292" mass="31448">MKMEQQTARIKYHQSGKFLASAHYDNTWKLWDLTKLVPSSSSPPLLYEQEGHYTNSPFTLAWHPDGALLGTGGLDGIIKIWDLRSGMNVLNFGGVLPVSHPSTFVDATGATTDNTKSTSTATTTAYAHAKAIHSIQFRTNGYELLSGSADSLIKVWDLRSAKPPPPPPPPSTHQQTNSYSNWEMATGWGTRGSVGSTSAGFKTDVGLHTGAVTDLVLGYGGNGIGKGNDDSFFVSCGYDGVLNVVDCDSWRVLKKFDVGTKIMSCDVCFDEDGEGVKIVCGGWDRGVKLFTL</sequence>
<protein>
    <submittedName>
        <fullName evidence="4">Unnamed protein product</fullName>
    </submittedName>
</protein>
<evidence type="ECO:0000313" key="5">
    <source>
        <dbReference type="Proteomes" id="UP001165063"/>
    </source>
</evidence>
<dbReference type="EMBL" id="BSXU01006034">
    <property type="protein sequence ID" value="GMG55680.1"/>
    <property type="molecule type" value="Genomic_DNA"/>
</dbReference>
<dbReference type="GO" id="GO:0046540">
    <property type="term" value="C:U4/U6 x U5 tri-snRNP complex"/>
    <property type="evidence" value="ECO:0007669"/>
    <property type="project" value="TreeGrafter"/>
</dbReference>
<keyword evidence="5" id="KW-1185">Reference proteome</keyword>
<dbReference type="PROSITE" id="PS00678">
    <property type="entry name" value="WD_REPEATS_1"/>
    <property type="match status" value="3"/>
</dbReference>
<reference evidence="4" key="1">
    <citation type="submission" date="2023-04" db="EMBL/GenBank/DDBJ databases">
        <title>Ambrosiozyma monospora NBRC 1965.</title>
        <authorList>
            <person name="Ichikawa N."/>
            <person name="Sato H."/>
            <person name="Tonouchi N."/>
        </authorList>
    </citation>
    <scope>NUCLEOTIDE SEQUENCE</scope>
    <source>
        <strain evidence="4">NBRC 1965</strain>
    </source>
</reference>
<dbReference type="PROSITE" id="PS50294">
    <property type="entry name" value="WD_REPEATS_REGION"/>
    <property type="match status" value="2"/>
</dbReference>
<evidence type="ECO:0000256" key="1">
    <source>
        <dbReference type="ARBA" id="ARBA00022574"/>
    </source>
</evidence>
<evidence type="ECO:0000313" key="4">
    <source>
        <dbReference type="EMBL" id="GMG55680.1"/>
    </source>
</evidence>
<gene>
    <name evidence="4" type="ORF">Amon01_000775300</name>
</gene>
<dbReference type="Gene3D" id="2.130.10.10">
    <property type="entry name" value="YVTN repeat-like/Quinoprotein amine dehydrogenase"/>
    <property type="match status" value="2"/>
</dbReference>
<dbReference type="GO" id="GO:0000398">
    <property type="term" value="P:mRNA splicing, via spliceosome"/>
    <property type="evidence" value="ECO:0007669"/>
    <property type="project" value="TreeGrafter"/>
</dbReference>
<dbReference type="GO" id="GO:0017070">
    <property type="term" value="F:U6 snRNA binding"/>
    <property type="evidence" value="ECO:0007669"/>
    <property type="project" value="TreeGrafter"/>
</dbReference>
<feature type="repeat" description="WD" evidence="3">
    <location>
        <begin position="125"/>
        <end position="160"/>
    </location>
</feature>
<accession>A0A9W6Z5G8</accession>
<evidence type="ECO:0000256" key="2">
    <source>
        <dbReference type="ARBA" id="ARBA00022737"/>
    </source>
</evidence>
<dbReference type="InterPro" id="IPR020472">
    <property type="entry name" value="WD40_PAC1"/>
</dbReference>
<dbReference type="PROSITE" id="PS50082">
    <property type="entry name" value="WD_REPEATS_2"/>
    <property type="match status" value="2"/>
</dbReference>
<dbReference type="PANTHER" id="PTHR19846:SF0">
    <property type="entry name" value="PRE-MRNA PROCESSING FACTOR 4"/>
    <property type="match status" value="1"/>
</dbReference>
<dbReference type="PRINTS" id="PR00320">
    <property type="entry name" value="GPROTEINBRPT"/>
</dbReference>
<name>A0A9W6Z5G8_AMBMO</name>
<dbReference type="OrthoDB" id="540662at2759"/>
<organism evidence="4 5">
    <name type="scientific">Ambrosiozyma monospora</name>
    <name type="common">Yeast</name>
    <name type="synonym">Endomycopsis monosporus</name>
    <dbReference type="NCBI Taxonomy" id="43982"/>
    <lineage>
        <taxon>Eukaryota</taxon>
        <taxon>Fungi</taxon>
        <taxon>Dikarya</taxon>
        <taxon>Ascomycota</taxon>
        <taxon>Saccharomycotina</taxon>
        <taxon>Pichiomycetes</taxon>
        <taxon>Pichiales</taxon>
        <taxon>Pichiaceae</taxon>
        <taxon>Ambrosiozyma</taxon>
    </lineage>
</organism>